<feature type="compositionally biased region" description="Low complexity" evidence="1">
    <location>
        <begin position="187"/>
        <end position="226"/>
    </location>
</feature>
<protein>
    <submittedName>
        <fullName evidence="4">Uncharacterized protein</fullName>
    </submittedName>
</protein>
<proteinExistence type="predicted"/>
<dbReference type="AlphaFoldDB" id="A0A7C8KQC6"/>
<keyword evidence="3" id="KW-0732">Signal</keyword>
<evidence type="ECO:0000256" key="3">
    <source>
        <dbReference type="SAM" id="SignalP"/>
    </source>
</evidence>
<gene>
    <name evidence="4" type="ORF">TWF788_008069</name>
</gene>
<comment type="caution">
    <text evidence="4">The sequence shown here is derived from an EMBL/GenBank/DDBJ whole genome shotgun (WGS) entry which is preliminary data.</text>
</comment>
<keyword evidence="2" id="KW-1133">Transmembrane helix</keyword>
<keyword evidence="2" id="KW-0812">Transmembrane</keyword>
<name>A0A7C8KQC6_ORBOL</name>
<dbReference type="Proteomes" id="UP000479691">
    <property type="component" value="Unassembled WGS sequence"/>
</dbReference>
<evidence type="ECO:0000256" key="2">
    <source>
        <dbReference type="SAM" id="Phobius"/>
    </source>
</evidence>
<evidence type="ECO:0000256" key="1">
    <source>
        <dbReference type="SAM" id="MobiDB-lite"/>
    </source>
</evidence>
<feature type="region of interest" description="Disordered" evidence="1">
    <location>
        <begin position="184"/>
        <end position="241"/>
    </location>
</feature>
<dbReference type="EMBL" id="JAABOE010000049">
    <property type="protein sequence ID" value="KAF3176189.1"/>
    <property type="molecule type" value="Genomic_DNA"/>
</dbReference>
<organism evidence="4 5">
    <name type="scientific">Orbilia oligospora</name>
    <name type="common">Nematode-trapping fungus</name>
    <name type="synonym">Arthrobotrys oligospora</name>
    <dbReference type="NCBI Taxonomy" id="2813651"/>
    <lineage>
        <taxon>Eukaryota</taxon>
        <taxon>Fungi</taxon>
        <taxon>Dikarya</taxon>
        <taxon>Ascomycota</taxon>
        <taxon>Pezizomycotina</taxon>
        <taxon>Orbiliomycetes</taxon>
        <taxon>Orbiliales</taxon>
        <taxon>Orbiliaceae</taxon>
        <taxon>Orbilia</taxon>
    </lineage>
</organism>
<accession>A0A7C8KQC6</accession>
<reference evidence="4 5" key="1">
    <citation type="submission" date="2019-06" db="EMBL/GenBank/DDBJ databases">
        <authorList>
            <person name="Palmer J.M."/>
        </authorList>
    </citation>
    <scope>NUCLEOTIDE SEQUENCE [LARGE SCALE GENOMIC DNA]</scope>
    <source>
        <strain evidence="4 5">TWF788</strain>
    </source>
</reference>
<sequence>MKFSIASATLVGAYVLGIAAQPTGLDAINARDHVAQRPGPPPPSTCKAYTTQTGCPAISDPCCSFTCTSAEGITSCVESYAFEEGSGMVCKACPAAGLDSLAPRDHVAQRPGPPPPSKCKSYMSQTGCPAVFDSCCSFKCTSPEGITTCVESYAFDESSGMVCSACPSAGFGSIVRRETVAPTATGASAPVQTSSSSAAAAEVPSSSAPTKAGGASSSAPAAASTGNLSTSAPTAPKETKDRESGAAAGIYMMSFGTALGLGLLCAGLVL</sequence>
<feature type="chain" id="PRO_5028806953" evidence="3">
    <location>
        <begin position="21"/>
        <end position="270"/>
    </location>
</feature>
<feature type="signal peptide" evidence="3">
    <location>
        <begin position="1"/>
        <end position="20"/>
    </location>
</feature>
<evidence type="ECO:0000313" key="4">
    <source>
        <dbReference type="EMBL" id="KAF3176189.1"/>
    </source>
</evidence>
<evidence type="ECO:0000313" key="5">
    <source>
        <dbReference type="Proteomes" id="UP000479691"/>
    </source>
</evidence>
<keyword evidence="2" id="KW-0472">Membrane</keyword>
<feature type="transmembrane region" description="Helical" evidence="2">
    <location>
        <begin position="248"/>
        <end position="269"/>
    </location>
</feature>